<dbReference type="KEGG" id="spue:AB5L97_09070"/>
<dbReference type="GO" id="GO:0016787">
    <property type="term" value="F:hydrolase activity"/>
    <property type="evidence" value="ECO:0007669"/>
    <property type="project" value="UniProtKB-KW"/>
</dbReference>
<dbReference type="InterPro" id="IPR050155">
    <property type="entry name" value="HAD-like_hydrolase_sf"/>
</dbReference>
<reference evidence="1" key="1">
    <citation type="submission" date="2024-07" db="EMBL/GenBank/DDBJ databases">
        <authorList>
            <person name="fu j."/>
        </authorList>
    </citation>
    <scope>NUCLEOTIDE SEQUENCE</scope>
    <source>
        <strain evidence="1">P10A9</strain>
    </source>
</reference>
<dbReference type="GO" id="GO:0004713">
    <property type="term" value="F:protein tyrosine kinase activity"/>
    <property type="evidence" value="ECO:0007669"/>
    <property type="project" value="TreeGrafter"/>
</dbReference>
<dbReference type="RefSeq" id="WP_369047253.1">
    <property type="nucleotide sequence ID" value="NZ_CP163302.1"/>
</dbReference>
<dbReference type="SUPFAM" id="SSF56784">
    <property type="entry name" value="HAD-like"/>
    <property type="match status" value="1"/>
</dbReference>
<dbReference type="InterPro" id="IPR023214">
    <property type="entry name" value="HAD_sf"/>
</dbReference>
<dbReference type="Gene3D" id="1.10.150.240">
    <property type="entry name" value="Putative phosphatase, domain 2"/>
    <property type="match status" value="1"/>
</dbReference>
<dbReference type="GO" id="GO:0005829">
    <property type="term" value="C:cytosol"/>
    <property type="evidence" value="ECO:0007669"/>
    <property type="project" value="TreeGrafter"/>
</dbReference>
<protein>
    <submittedName>
        <fullName evidence="1">HAD hydrolase-like protein</fullName>
    </submittedName>
</protein>
<dbReference type="SFLD" id="SFLDG01129">
    <property type="entry name" value="C1.5:_HAD__Beta-PGM__Phosphata"/>
    <property type="match status" value="1"/>
</dbReference>
<organism evidence="1">
    <name type="scientific">Sinomonas puerhi</name>
    <dbReference type="NCBI Taxonomy" id="3238584"/>
    <lineage>
        <taxon>Bacteria</taxon>
        <taxon>Bacillati</taxon>
        <taxon>Actinomycetota</taxon>
        <taxon>Actinomycetes</taxon>
        <taxon>Micrococcales</taxon>
        <taxon>Micrococcaceae</taxon>
        <taxon>Sinomonas</taxon>
    </lineage>
</organism>
<proteinExistence type="predicted"/>
<dbReference type="Gene3D" id="3.40.50.1000">
    <property type="entry name" value="HAD superfamily/HAD-like"/>
    <property type="match status" value="1"/>
</dbReference>
<name>A0AB39L864_9MICC</name>
<evidence type="ECO:0000313" key="1">
    <source>
        <dbReference type="EMBL" id="XDP47106.1"/>
    </source>
</evidence>
<accession>A0AB39L864</accession>
<gene>
    <name evidence="1" type="ORF">AB5L97_09070</name>
</gene>
<dbReference type="InterPro" id="IPR036412">
    <property type="entry name" value="HAD-like_sf"/>
</dbReference>
<dbReference type="InterPro" id="IPR023198">
    <property type="entry name" value="PGP-like_dom2"/>
</dbReference>
<keyword evidence="1" id="KW-0378">Hydrolase</keyword>
<dbReference type="PANTHER" id="PTHR43434:SF20">
    <property type="entry name" value="5'-NUCLEOTIDASE"/>
    <property type="match status" value="1"/>
</dbReference>
<dbReference type="SFLD" id="SFLDS00003">
    <property type="entry name" value="Haloacid_Dehalogenase"/>
    <property type="match status" value="1"/>
</dbReference>
<dbReference type="InterPro" id="IPR041492">
    <property type="entry name" value="HAD_2"/>
</dbReference>
<dbReference type="EMBL" id="CP163302">
    <property type="protein sequence ID" value="XDP47106.1"/>
    <property type="molecule type" value="Genomic_DNA"/>
</dbReference>
<dbReference type="PANTHER" id="PTHR43434">
    <property type="entry name" value="PHOSPHOGLYCOLATE PHOSPHATASE"/>
    <property type="match status" value="1"/>
</dbReference>
<dbReference type="Pfam" id="PF13419">
    <property type="entry name" value="HAD_2"/>
    <property type="match status" value="1"/>
</dbReference>
<sequence>MTDTPALAIFDLDGTLVDPAGSITGGIAYALEAHGLDVPTAAVLAGMVGPPLLESLHRLVDAPEGLLDAVVHTYRKQYIEHGMAQSLPYPGIPELLARLRERGLHLTVATQKPRNLAVKLLRLHGLERFFHSIHGSPDDETLPPPPDGKVGIVLDALVTNHATADRAVMIGDRRHDAAGAAANGVRCIGVAWGFAPEGEFASLDLAAIVSDADELERAIGMVLDLAPEASAC</sequence>
<dbReference type="AlphaFoldDB" id="A0AB39L864"/>